<dbReference type="SMART" id="SM01100">
    <property type="entry name" value="CRAL_TRIO_N"/>
    <property type="match status" value="1"/>
</dbReference>
<reference evidence="4" key="1">
    <citation type="journal article" date="2014" name="Science">
        <title>Ancient hybridizations among the ancestral genomes of bread wheat.</title>
        <authorList>
            <consortium name="International Wheat Genome Sequencing Consortium,"/>
            <person name="Marcussen T."/>
            <person name="Sandve S.R."/>
            <person name="Heier L."/>
            <person name="Spannagl M."/>
            <person name="Pfeifer M."/>
            <person name="Jakobsen K.S."/>
            <person name="Wulff B.B."/>
            <person name="Steuernagel B."/>
            <person name="Mayer K.F."/>
            <person name="Olsen O.A."/>
        </authorList>
    </citation>
    <scope>NUCLEOTIDE SEQUENCE [LARGE SCALE GENOMIC DNA]</scope>
    <source>
        <strain evidence="4">cv. AL8/78</strain>
    </source>
</reference>
<dbReference type="CDD" id="cd00170">
    <property type="entry name" value="SEC14"/>
    <property type="match status" value="1"/>
</dbReference>
<dbReference type="EnsemblPlants" id="AET4Gv20114500.18">
    <property type="protein sequence ID" value="AET4Gv20114500.18"/>
    <property type="gene ID" value="AET4Gv20114500"/>
</dbReference>
<dbReference type="GO" id="GO:0008526">
    <property type="term" value="F:phosphatidylinositol transfer activity"/>
    <property type="evidence" value="ECO:0007669"/>
    <property type="project" value="TreeGrafter"/>
</dbReference>
<dbReference type="Pfam" id="PF00650">
    <property type="entry name" value="CRAL_TRIO"/>
    <property type="match status" value="1"/>
</dbReference>
<accession>A0A453H992</accession>
<feature type="region of interest" description="Disordered" evidence="1">
    <location>
        <begin position="102"/>
        <end position="121"/>
    </location>
</feature>
<dbReference type="InterPro" id="IPR052578">
    <property type="entry name" value="PI_Transfer_CRAL-TRIO"/>
</dbReference>
<dbReference type="InterPro" id="IPR036865">
    <property type="entry name" value="CRAL-TRIO_dom_sf"/>
</dbReference>
<evidence type="ECO:0000259" key="2">
    <source>
        <dbReference type="PROSITE" id="PS50191"/>
    </source>
</evidence>
<protein>
    <recommendedName>
        <fullName evidence="2">CRAL-TRIO domain-containing protein</fullName>
    </recommendedName>
</protein>
<dbReference type="Gene3D" id="3.40.525.10">
    <property type="entry name" value="CRAL-TRIO lipid binding domain"/>
    <property type="match status" value="1"/>
</dbReference>
<dbReference type="PANTHER" id="PTHR45824">
    <property type="entry name" value="GH16843P"/>
    <property type="match status" value="1"/>
</dbReference>
<keyword evidence="4" id="KW-1185">Reference proteome</keyword>
<organism evidence="3 4">
    <name type="scientific">Aegilops tauschii subsp. strangulata</name>
    <name type="common">Goatgrass</name>
    <dbReference type="NCBI Taxonomy" id="200361"/>
    <lineage>
        <taxon>Eukaryota</taxon>
        <taxon>Viridiplantae</taxon>
        <taxon>Streptophyta</taxon>
        <taxon>Embryophyta</taxon>
        <taxon>Tracheophyta</taxon>
        <taxon>Spermatophyta</taxon>
        <taxon>Magnoliopsida</taxon>
        <taxon>Liliopsida</taxon>
        <taxon>Poales</taxon>
        <taxon>Poaceae</taxon>
        <taxon>BOP clade</taxon>
        <taxon>Pooideae</taxon>
        <taxon>Triticodae</taxon>
        <taxon>Triticeae</taxon>
        <taxon>Triticinae</taxon>
        <taxon>Aegilops</taxon>
    </lineage>
</organism>
<dbReference type="InterPro" id="IPR001251">
    <property type="entry name" value="CRAL-TRIO_dom"/>
</dbReference>
<dbReference type="PANTHER" id="PTHR45824:SF15">
    <property type="entry name" value="CRAL-TRIO DOMAIN-CONTAINING PROTEIN"/>
    <property type="match status" value="1"/>
</dbReference>
<dbReference type="Pfam" id="PF03765">
    <property type="entry name" value="CRAL_TRIO_N"/>
    <property type="match status" value="1"/>
</dbReference>
<dbReference type="SMART" id="SM00516">
    <property type="entry name" value="SEC14"/>
    <property type="match status" value="1"/>
</dbReference>
<sequence length="403" mass="45464">MAQVINRSAKLFIVHKLTPNGRLLQIPPHRNINNSSVRFHGFIPRRRFRVASPAQLLPLSPLSPTFSWISLALPRGQEEKSHSPTLSPSLFLTPVQVSPPLRQGLSRNPGSCHTRRSASSAGAPVEVDPAILIKELRAALGPLSGRGEKYCDEACLIRYLDARNWNVDKSRKMLKESLKWRATKRPEDIRWPDVSVEAETGKMYRATFTDREGRTVVVMRPAKQNTSSHEGQLQYLIYTLENAVLSLPEGHDKMVWLIDFTGWTLAHATPFKTARDCMNVLQNHYPERLSIAFLFNPPKVFEASFKVLKVLVDPKSAQKLNFVYKENDESMKTMYNHIDPEVLPVEFGGKNNAVYNHEDYSKLMTKDDIKTASFWAADVNHVVSVDSVPEVKPQSSLIVAKAS</sequence>
<proteinExistence type="predicted"/>
<reference evidence="3" key="4">
    <citation type="submission" date="2019-03" db="UniProtKB">
        <authorList>
            <consortium name="EnsemblPlants"/>
        </authorList>
    </citation>
    <scope>IDENTIFICATION</scope>
</reference>
<reference evidence="4" key="2">
    <citation type="journal article" date="2017" name="Nat. Plants">
        <title>The Aegilops tauschii genome reveals multiple impacts of transposons.</title>
        <authorList>
            <person name="Zhao G."/>
            <person name="Zou C."/>
            <person name="Li K."/>
            <person name="Wang K."/>
            <person name="Li T."/>
            <person name="Gao L."/>
            <person name="Zhang X."/>
            <person name="Wang H."/>
            <person name="Yang Z."/>
            <person name="Liu X."/>
            <person name="Jiang W."/>
            <person name="Mao L."/>
            <person name="Kong X."/>
            <person name="Jiao Y."/>
            <person name="Jia J."/>
        </authorList>
    </citation>
    <scope>NUCLEOTIDE SEQUENCE [LARGE SCALE GENOMIC DNA]</scope>
    <source>
        <strain evidence="4">cv. AL8/78</strain>
    </source>
</reference>
<reference evidence="3" key="3">
    <citation type="journal article" date="2017" name="Nature">
        <title>Genome sequence of the progenitor of the wheat D genome Aegilops tauschii.</title>
        <authorList>
            <person name="Luo M.C."/>
            <person name="Gu Y.Q."/>
            <person name="Puiu D."/>
            <person name="Wang H."/>
            <person name="Twardziok S.O."/>
            <person name="Deal K.R."/>
            <person name="Huo N."/>
            <person name="Zhu T."/>
            <person name="Wang L."/>
            <person name="Wang Y."/>
            <person name="McGuire P.E."/>
            <person name="Liu S."/>
            <person name="Long H."/>
            <person name="Ramasamy R.K."/>
            <person name="Rodriguez J.C."/>
            <person name="Van S.L."/>
            <person name="Yuan L."/>
            <person name="Wang Z."/>
            <person name="Xia Z."/>
            <person name="Xiao L."/>
            <person name="Anderson O.D."/>
            <person name="Ouyang S."/>
            <person name="Liang Y."/>
            <person name="Zimin A.V."/>
            <person name="Pertea G."/>
            <person name="Qi P."/>
            <person name="Bennetzen J.L."/>
            <person name="Dai X."/>
            <person name="Dawson M.W."/>
            <person name="Muller H.G."/>
            <person name="Kugler K."/>
            <person name="Rivarola-Duarte L."/>
            <person name="Spannagl M."/>
            <person name="Mayer K.F.X."/>
            <person name="Lu F.H."/>
            <person name="Bevan M.W."/>
            <person name="Leroy P."/>
            <person name="Li P."/>
            <person name="You F.M."/>
            <person name="Sun Q."/>
            <person name="Liu Z."/>
            <person name="Lyons E."/>
            <person name="Wicker T."/>
            <person name="Salzberg S.L."/>
            <person name="Devos K.M."/>
            <person name="Dvorak J."/>
        </authorList>
    </citation>
    <scope>NUCLEOTIDE SEQUENCE [LARGE SCALE GENOMIC DNA]</scope>
    <source>
        <strain evidence="3">cv. AL8/78</strain>
    </source>
</reference>
<dbReference type="InterPro" id="IPR036273">
    <property type="entry name" value="CRAL/TRIO_N_dom_sf"/>
</dbReference>
<dbReference type="STRING" id="200361.A0A453H992"/>
<dbReference type="PRINTS" id="PR00180">
    <property type="entry name" value="CRETINALDHBP"/>
</dbReference>
<dbReference type="SUPFAM" id="SSF46938">
    <property type="entry name" value="CRAL/TRIO N-terminal domain"/>
    <property type="match status" value="1"/>
</dbReference>
<reference evidence="3" key="5">
    <citation type="journal article" date="2021" name="G3 (Bethesda)">
        <title>Aegilops tauschii genome assembly Aet v5.0 features greater sequence contiguity and improved annotation.</title>
        <authorList>
            <person name="Wang L."/>
            <person name="Zhu T."/>
            <person name="Rodriguez J.C."/>
            <person name="Deal K.R."/>
            <person name="Dubcovsky J."/>
            <person name="McGuire P.E."/>
            <person name="Lux T."/>
            <person name="Spannagl M."/>
            <person name="Mayer K.F.X."/>
            <person name="Baldrich P."/>
            <person name="Meyers B.C."/>
            <person name="Huo N."/>
            <person name="Gu Y.Q."/>
            <person name="Zhou H."/>
            <person name="Devos K.M."/>
            <person name="Bennetzen J.L."/>
            <person name="Unver T."/>
            <person name="Budak H."/>
            <person name="Gulick P.J."/>
            <person name="Galiba G."/>
            <person name="Kalapos B."/>
            <person name="Nelson D.R."/>
            <person name="Li P."/>
            <person name="You F.M."/>
            <person name="Luo M.C."/>
            <person name="Dvorak J."/>
        </authorList>
    </citation>
    <scope>NUCLEOTIDE SEQUENCE [LARGE SCALE GENOMIC DNA]</scope>
    <source>
        <strain evidence="3">cv. AL8/78</strain>
    </source>
</reference>
<dbReference type="SUPFAM" id="SSF52087">
    <property type="entry name" value="CRAL/TRIO domain"/>
    <property type="match status" value="1"/>
</dbReference>
<name>A0A453H992_AEGTS</name>
<dbReference type="InterPro" id="IPR011074">
    <property type="entry name" value="CRAL/TRIO_N_dom"/>
</dbReference>
<feature type="domain" description="CRAL-TRIO" evidence="2">
    <location>
        <begin position="191"/>
        <end position="355"/>
    </location>
</feature>
<dbReference type="Gramene" id="AET4Gv20114500.18">
    <property type="protein sequence ID" value="AET4Gv20114500.18"/>
    <property type="gene ID" value="AET4Gv20114500"/>
</dbReference>
<evidence type="ECO:0000256" key="1">
    <source>
        <dbReference type="SAM" id="MobiDB-lite"/>
    </source>
</evidence>
<dbReference type="PROSITE" id="PS50191">
    <property type="entry name" value="CRAL_TRIO"/>
    <property type="match status" value="1"/>
</dbReference>
<dbReference type="AlphaFoldDB" id="A0A453H992"/>
<evidence type="ECO:0000313" key="3">
    <source>
        <dbReference type="EnsemblPlants" id="AET4Gv20114500.18"/>
    </source>
</evidence>
<dbReference type="Proteomes" id="UP000015105">
    <property type="component" value="Chromosome 4D"/>
</dbReference>
<evidence type="ECO:0000313" key="4">
    <source>
        <dbReference type="Proteomes" id="UP000015105"/>
    </source>
</evidence>